<dbReference type="EMBL" id="FNJL01000012">
    <property type="protein sequence ID" value="SDP39572.1"/>
    <property type="molecule type" value="Genomic_DNA"/>
</dbReference>
<evidence type="ECO:0000313" key="4">
    <source>
        <dbReference type="Proteomes" id="UP000199317"/>
    </source>
</evidence>
<dbReference type="AlphaFoldDB" id="A0A1H0SCN9"/>
<dbReference type="PANTHER" id="PTHR43174">
    <property type="entry name" value="UDP-N-ACETYLGLUCOSAMINE 2-EPIMERASE"/>
    <property type="match status" value="1"/>
</dbReference>
<dbReference type="Gene3D" id="3.40.50.2000">
    <property type="entry name" value="Glycogen Phosphorylase B"/>
    <property type="match status" value="2"/>
</dbReference>
<proteinExistence type="inferred from homology"/>
<dbReference type="InterPro" id="IPR003331">
    <property type="entry name" value="UDP_GlcNAc_Epimerase_2_dom"/>
</dbReference>
<evidence type="ECO:0000256" key="1">
    <source>
        <dbReference type="RuleBase" id="RU003513"/>
    </source>
</evidence>
<dbReference type="Proteomes" id="UP000199317">
    <property type="component" value="Unassembled WGS sequence"/>
</dbReference>
<dbReference type="InterPro" id="IPR029767">
    <property type="entry name" value="WecB-like"/>
</dbReference>
<reference evidence="4" key="1">
    <citation type="submission" date="2016-10" db="EMBL/GenBank/DDBJ databases">
        <authorList>
            <person name="Varghese N."/>
            <person name="Submissions S."/>
        </authorList>
    </citation>
    <scope>NUCLEOTIDE SEQUENCE [LARGE SCALE GENOMIC DNA]</scope>
    <source>
        <strain evidence="4">DSM 17101</strain>
    </source>
</reference>
<comment type="similarity">
    <text evidence="1">Belongs to the UDP-N-acetylglucosamine 2-epimerase family.</text>
</comment>
<evidence type="ECO:0000259" key="2">
    <source>
        <dbReference type="Pfam" id="PF02350"/>
    </source>
</evidence>
<keyword evidence="4" id="KW-1185">Reference proteome</keyword>
<name>A0A1H0SCN9_9BURK</name>
<keyword evidence="1" id="KW-0413">Isomerase</keyword>
<organism evidence="3 4">
    <name type="scientific">Paracidovorax cattleyae</name>
    <dbReference type="NCBI Taxonomy" id="80868"/>
    <lineage>
        <taxon>Bacteria</taxon>
        <taxon>Pseudomonadati</taxon>
        <taxon>Pseudomonadota</taxon>
        <taxon>Betaproteobacteria</taxon>
        <taxon>Burkholderiales</taxon>
        <taxon>Comamonadaceae</taxon>
        <taxon>Paracidovorax</taxon>
    </lineage>
</organism>
<dbReference type="PANTHER" id="PTHR43174:SF3">
    <property type="entry name" value="UDP-N-ACETYLGLUCOSAMINE 2-EPIMERASE"/>
    <property type="match status" value="1"/>
</dbReference>
<protein>
    <submittedName>
        <fullName evidence="3">UDP-N-acetylglucosamine 2-epimerase (Non-hydrolysing)</fullName>
    </submittedName>
</protein>
<sequence length="378" mass="42230">MHYKNIYFFIGTTAELIKMMPVMQVCWRRGIPFQLVASGQNDIRHSELLALVGKQAPDLVLFEGEIRKSAVSLLMWFFRTLLRSVGRLRRHMRQLPGANVVVVHGDTVSTVMGALLAKVLRTDVAHVEAGLRSFNYLHPFPEEIDRVITSRLADIHFCPNEWSLRNLGRLGGEKIDTGDNTLRDALAIAQSSGGGSQDNPVQGLEGPYFVFVLHRQENLFNERLVRSLVEKAIRQSQKTPCVFILHHLTEVALVRLGLLDRLKAQPRIRLAKRMPYMDFMKVLGGAEYVVTDGGSNQEECYYLGKPCLILRNVTERTEGLGENAVLSKLDESTIDRFLENPATHKRVPTPVLVSASEVIVNRLSFQGAGAGAGFGKTN</sequence>
<dbReference type="Pfam" id="PF02350">
    <property type="entry name" value="Epimerase_2"/>
    <property type="match status" value="1"/>
</dbReference>
<dbReference type="SUPFAM" id="SSF53756">
    <property type="entry name" value="UDP-Glycosyltransferase/glycogen phosphorylase"/>
    <property type="match status" value="1"/>
</dbReference>
<accession>A0A1H0SCN9</accession>
<dbReference type="GO" id="GO:0016853">
    <property type="term" value="F:isomerase activity"/>
    <property type="evidence" value="ECO:0007669"/>
    <property type="project" value="UniProtKB-KW"/>
</dbReference>
<evidence type="ECO:0000313" key="3">
    <source>
        <dbReference type="EMBL" id="SDP39572.1"/>
    </source>
</evidence>
<gene>
    <name evidence="3" type="ORF">SAMN04489708_11219</name>
</gene>
<feature type="domain" description="UDP-N-acetylglucosamine 2-epimerase" evidence="2">
    <location>
        <begin position="98"/>
        <end position="336"/>
    </location>
</feature>
<dbReference type="RefSeq" id="WP_167361246.1">
    <property type="nucleotide sequence ID" value="NZ_CP028290.1"/>
</dbReference>